<reference evidence="1 2" key="1">
    <citation type="journal article" date="2020" name="Cell">
        <title>Large-Scale Comparative Analyses of Tick Genomes Elucidate Their Genetic Diversity and Vector Capacities.</title>
        <authorList>
            <consortium name="Tick Genome and Microbiome Consortium (TIGMIC)"/>
            <person name="Jia N."/>
            <person name="Wang J."/>
            <person name="Shi W."/>
            <person name="Du L."/>
            <person name="Sun Y."/>
            <person name="Zhan W."/>
            <person name="Jiang J.F."/>
            <person name="Wang Q."/>
            <person name="Zhang B."/>
            <person name="Ji P."/>
            <person name="Bell-Sakyi L."/>
            <person name="Cui X.M."/>
            <person name="Yuan T.T."/>
            <person name="Jiang B.G."/>
            <person name="Yang W.F."/>
            <person name="Lam T.T."/>
            <person name="Chang Q.C."/>
            <person name="Ding S.J."/>
            <person name="Wang X.J."/>
            <person name="Zhu J.G."/>
            <person name="Ruan X.D."/>
            <person name="Zhao L."/>
            <person name="Wei J.T."/>
            <person name="Ye R.Z."/>
            <person name="Que T.C."/>
            <person name="Du C.H."/>
            <person name="Zhou Y.H."/>
            <person name="Cheng J.X."/>
            <person name="Dai P.F."/>
            <person name="Guo W.B."/>
            <person name="Han X.H."/>
            <person name="Huang E.J."/>
            <person name="Li L.F."/>
            <person name="Wei W."/>
            <person name="Gao Y.C."/>
            <person name="Liu J.Z."/>
            <person name="Shao H.Z."/>
            <person name="Wang X."/>
            <person name="Wang C.C."/>
            <person name="Yang T.C."/>
            <person name="Huo Q.B."/>
            <person name="Li W."/>
            <person name="Chen H.Y."/>
            <person name="Chen S.E."/>
            <person name="Zhou L.G."/>
            <person name="Ni X.B."/>
            <person name="Tian J.H."/>
            <person name="Sheng Y."/>
            <person name="Liu T."/>
            <person name="Pan Y.S."/>
            <person name="Xia L.Y."/>
            <person name="Li J."/>
            <person name="Zhao F."/>
            <person name="Cao W.C."/>
        </authorList>
    </citation>
    <scope>NUCLEOTIDE SEQUENCE [LARGE SCALE GENOMIC DNA]</scope>
    <source>
        <strain evidence="1">Iper-2018</strain>
    </source>
</reference>
<sequence>MAPRRKAAPKPDAVDQGRRRSSRTAGREVANDPTPAAPAAEIKDLKKANAVARKKDTAESKAVTPGLPVRPTNLIQYLDGFMRRDKSTKQLLAEFKRQLLADNILKFEVKPPTAGLQFQQLARITCIEWHPNQPELCAFGSKTGEIVLWNSSAPDKRTGTPPMGNGGSVAAMKFLKGDAQRMYTATLLGRVMLQDFGGAQPQVFSDTNSHEVWFTALDVCYQQKLILAGDNVGKVYAFSPEGKVLWPNPVRLHKSKVKHIEFSKKDPNLVLTASVDHTVKLWDARRLTGQKDFLFSLEHKHGVNSGYFSRVDGNSILTTDQNHELRVYRGPLWQDVTIIRQPHRQFQHLTAMQATWHPSEDFVVVGRYPDPKFKQKDLRGIDLFDGHAGVMLGKIRSSLALSGIYCLNSFNCSGEILASGMGENQSTSSWIMELEMRQLDPAGIQLDCLISSSIIQLEVD</sequence>
<protein>
    <submittedName>
        <fullName evidence="1">Uncharacterized protein</fullName>
    </submittedName>
</protein>
<evidence type="ECO:0000313" key="1">
    <source>
        <dbReference type="EMBL" id="KAG0411838.1"/>
    </source>
</evidence>
<comment type="caution">
    <text evidence="1">The sequence shown here is derived from an EMBL/GenBank/DDBJ whole genome shotgun (WGS) entry which is preliminary data.</text>
</comment>
<accession>A0AC60NXH2</accession>
<name>A0AC60NXH2_IXOPE</name>
<organism evidence="1 2">
    <name type="scientific">Ixodes persulcatus</name>
    <name type="common">Taiga tick</name>
    <dbReference type="NCBI Taxonomy" id="34615"/>
    <lineage>
        <taxon>Eukaryota</taxon>
        <taxon>Metazoa</taxon>
        <taxon>Ecdysozoa</taxon>
        <taxon>Arthropoda</taxon>
        <taxon>Chelicerata</taxon>
        <taxon>Arachnida</taxon>
        <taxon>Acari</taxon>
        <taxon>Parasitiformes</taxon>
        <taxon>Ixodida</taxon>
        <taxon>Ixodoidea</taxon>
        <taxon>Ixodidae</taxon>
        <taxon>Ixodinae</taxon>
        <taxon>Ixodes</taxon>
    </lineage>
</organism>
<gene>
    <name evidence="1" type="ORF">HPB47_011019</name>
</gene>
<proteinExistence type="predicted"/>
<dbReference type="EMBL" id="JABSTQ010011399">
    <property type="protein sequence ID" value="KAG0411838.1"/>
    <property type="molecule type" value="Genomic_DNA"/>
</dbReference>
<evidence type="ECO:0000313" key="2">
    <source>
        <dbReference type="Proteomes" id="UP000805193"/>
    </source>
</evidence>
<keyword evidence="2" id="KW-1185">Reference proteome</keyword>
<dbReference type="Proteomes" id="UP000805193">
    <property type="component" value="Unassembled WGS sequence"/>
</dbReference>